<dbReference type="Pfam" id="PF02572">
    <property type="entry name" value="CobA_CobO_BtuR"/>
    <property type="match status" value="1"/>
</dbReference>
<protein>
    <recommendedName>
        <fullName evidence="3">Cob(I)yrinic acid a,c-diamide adenosyltransferase</fullName>
    </recommendedName>
</protein>
<sequence length="168" mass="18099">MFSGEEQGKVQIYTGCGKGKSTAAFGLAMRAAGCGGRVFIIQFQKARRCGEHESAERLGINLAQCPQGRGSGPCTSPCPLLTAARDILKEGGADLLILDEIMAAMRHGCLSLTEALSLLETRPAKTELVMTGRGAPQELVERADLVTEMKKIKHYYDEGLPARRGIEF</sequence>
<organism evidence="1 2">
    <name type="scientific">Cloacibacillus porcorum</name>
    <dbReference type="NCBI Taxonomy" id="1197717"/>
    <lineage>
        <taxon>Bacteria</taxon>
        <taxon>Thermotogati</taxon>
        <taxon>Synergistota</taxon>
        <taxon>Synergistia</taxon>
        <taxon>Synergistales</taxon>
        <taxon>Synergistaceae</taxon>
        <taxon>Cloacibacillus</taxon>
    </lineage>
</organism>
<dbReference type="EMBL" id="CP016757">
    <property type="protein sequence ID" value="ANZ46373.1"/>
    <property type="molecule type" value="Genomic_DNA"/>
</dbReference>
<dbReference type="GO" id="GO:0009236">
    <property type="term" value="P:cobalamin biosynthetic process"/>
    <property type="evidence" value="ECO:0007669"/>
    <property type="project" value="InterPro"/>
</dbReference>
<dbReference type="InterPro" id="IPR003724">
    <property type="entry name" value="CblAdoTrfase_CobA"/>
</dbReference>
<name>A0A1B2I8U0_9BACT</name>
<reference evidence="1" key="1">
    <citation type="submission" date="2016-08" db="EMBL/GenBank/DDBJ databases">
        <title>Complete genome of Cloacibacillus porcorum.</title>
        <authorList>
            <person name="Looft T."/>
            <person name="Bayles D.O."/>
            <person name="Alt D.P."/>
        </authorList>
    </citation>
    <scope>NUCLEOTIDE SEQUENCE [LARGE SCALE GENOMIC DNA]</scope>
    <source>
        <strain evidence="1">CL-84</strain>
    </source>
</reference>
<dbReference type="GO" id="GO:0008817">
    <property type="term" value="F:corrinoid adenosyltransferase activity"/>
    <property type="evidence" value="ECO:0007669"/>
    <property type="project" value="InterPro"/>
</dbReference>
<proteinExistence type="predicted"/>
<gene>
    <name evidence="1" type="ORF">BED41_15445</name>
</gene>
<dbReference type="KEGG" id="cpor:BED41_15445"/>
<dbReference type="Gene3D" id="3.40.50.300">
    <property type="entry name" value="P-loop containing nucleotide triphosphate hydrolases"/>
    <property type="match status" value="1"/>
</dbReference>
<dbReference type="PANTHER" id="PTHR46638">
    <property type="entry name" value="CORRINOID ADENOSYLTRANSFERASE"/>
    <property type="match status" value="1"/>
</dbReference>
<dbReference type="RefSeq" id="WP_066748392.1">
    <property type="nucleotide sequence ID" value="NZ_CP016757.1"/>
</dbReference>
<evidence type="ECO:0000313" key="2">
    <source>
        <dbReference type="Proteomes" id="UP000093044"/>
    </source>
</evidence>
<dbReference type="InterPro" id="IPR027417">
    <property type="entry name" value="P-loop_NTPase"/>
</dbReference>
<accession>A0A1B2I8U0</accession>
<dbReference type="Proteomes" id="UP000093044">
    <property type="component" value="Chromosome"/>
</dbReference>
<dbReference type="PIRSF" id="PIRSF015617">
    <property type="entry name" value="Adensltrnsf_CobA"/>
    <property type="match status" value="1"/>
</dbReference>
<evidence type="ECO:0008006" key="3">
    <source>
        <dbReference type="Google" id="ProtNLM"/>
    </source>
</evidence>
<dbReference type="AlphaFoldDB" id="A0A1B2I8U0"/>
<evidence type="ECO:0000313" key="1">
    <source>
        <dbReference type="EMBL" id="ANZ46373.1"/>
    </source>
</evidence>
<dbReference type="STRING" id="1197717.BED41_15445"/>
<dbReference type="SUPFAM" id="SSF52540">
    <property type="entry name" value="P-loop containing nucleoside triphosphate hydrolases"/>
    <property type="match status" value="1"/>
</dbReference>
<keyword evidence="2" id="KW-1185">Reference proteome</keyword>
<dbReference type="GO" id="GO:0005524">
    <property type="term" value="F:ATP binding"/>
    <property type="evidence" value="ECO:0007669"/>
    <property type="project" value="InterPro"/>
</dbReference>
<dbReference type="GeneID" id="83059241"/>
<dbReference type="PANTHER" id="PTHR46638:SF1">
    <property type="entry name" value="CORRINOID ADENOSYLTRANSFERASE"/>
    <property type="match status" value="1"/>
</dbReference>
<dbReference type="OrthoDB" id="9810309at2"/>